<protein>
    <submittedName>
        <fullName evidence="1">Uncharacterized protein</fullName>
    </submittedName>
</protein>
<reference evidence="1 2" key="1">
    <citation type="journal article" date="2022" name="Front. Cell. Infect. Microbiol.">
        <title>The Genomes of Two Strains of Taenia crassiceps the Animal Model for the Study of Human Cysticercosis.</title>
        <authorList>
            <person name="Bobes R.J."/>
            <person name="Estrada K."/>
            <person name="Rios-Valencia D.G."/>
            <person name="Calderon-Gallegos A."/>
            <person name="de la Torre P."/>
            <person name="Carrero J.C."/>
            <person name="Sanchez-Flores A."/>
            <person name="Laclette J.P."/>
        </authorList>
    </citation>
    <scope>NUCLEOTIDE SEQUENCE [LARGE SCALE GENOMIC DNA]</scope>
    <source>
        <strain evidence="1">WFUcys</strain>
    </source>
</reference>
<evidence type="ECO:0000313" key="2">
    <source>
        <dbReference type="Proteomes" id="UP001651158"/>
    </source>
</evidence>
<dbReference type="EMBL" id="JAKROA010000003">
    <property type="protein sequence ID" value="KAL5109267.1"/>
    <property type="molecule type" value="Genomic_DNA"/>
</dbReference>
<evidence type="ECO:0000313" key="1">
    <source>
        <dbReference type="EMBL" id="KAL5109267.1"/>
    </source>
</evidence>
<keyword evidence="2" id="KW-1185">Reference proteome</keyword>
<dbReference type="Proteomes" id="UP001651158">
    <property type="component" value="Unassembled WGS sequence"/>
</dbReference>
<proteinExistence type="predicted"/>
<name>A0ABR4QIB5_9CEST</name>
<organism evidence="1 2">
    <name type="scientific">Taenia crassiceps</name>
    <dbReference type="NCBI Taxonomy" id="6207"/>
    <lineage>
        <taxon>Eukaryota</taxon>
        <taxon>Metazoa</taxon>
        <taxon>Spiralia</taxon>
        <taxon>Lophotrochozoa</taxon>
        <taxon>Platyhelminthes</taxon>
        <taxon>Cestoda</taxon>
        <taxon>Eucestoda</taxon>
        <taxon>Cyclophyllidea</taxon>
        <taxon>Taeniidae</taxon>
        <taxon>Taenia</taxon>
    </lineage>
</organism>
<accession>A0ABR4QIB5</accession>
<gene>
    <name evidence="1" type="ORF">TcWFU_007940</name>
</gene>
<comment type="caution">
    <text evidence="1">The sequence shown here is derived from an EMBL/GenBank/DDBJ whole genome shotgun (WGS) entry which is preliminary data.</text>
</comment>
<sequence>MHWHFALIVNLNTPPDSVVNFQWKAQQVMVDSSPIVAHVIRSRQANKVRAVVPMLHIYALQSCASCFAARAPANNGAVCFYWPYKDGFFREMNWRYFPSLMSDIFFV</sequence>